<dbReference type="GO" id="GO:0045505">
    <property type="term" value="F:dynein intermediate chain binding"/>
    <property type="evidence" value="ECO:0007669"/>
    <property type="project" value="InterPro"/>
</dbReference>
<evidence type="ECO:0000259" key="1">
    <source>
        <dbReference type="Pfam" id="PF17852"/>
    </source>
</evidence>
<comment type="caution">
    <text evidence="2">The sequence shown here is derived from an EMBL/GenBank/DDBJ whole genome shotgun (WGS) entry which is preliminary data.</text>
</comment>
<dbReference type="InterPro" id="IPR027417">
    <property type="entry name" value="P-loop_NTPase"/>
</dbReference>
<proteinExistence type="predicted"/>
<dbReference type="Gene3D" id="3.40.50.300">
    <property type="entry name" value="P-loop containing nucleotide triphosphate hydrolases"/>
    <property type="match status" value="1"/>
</dbReference>
<dbReference type="AlphaFoldDB" id="A0A820I8X4"/>
<dbReference type="PANTHER" id="PTHR22878:SF71">
    <property type="entry name" value="DYNEIN, AXONEMAL, HEAVY CHAIN 3"/>
    <property type="match status" value="1"/>
</dbReference>
<gene>
    <name evidence="2" type="ORF">KXQ929_LOCUS45762</name>
</gene>
<name>A0A820I8X4_9BILA</name>
<accession>A0A820I8X4</accession>
<protein>
    <recommendedName>
        <fullName evidence="1">Dynein heavy chain AAA 5 extension domain-containing protein</fullName>
    </recommendedName>
</protein>
<dbReference type="EMBL" id="CAJOBB010014507">
    <property type="protein sequence ID" value="CAF4305357.1"/>
    <property type="molecule type" value="Genomic_DNA"/>
</dbReference>
<feature type="non-terminal residue" evidence="2">
    <location>
        <position position="1"/>
    </location>
</feature>
<dbReference type="Gene3D" id="1.10.472.130">
    <property type="match status" value="1"/>
</dbReference>
<dbReference type="Pfam" id="PF12775">
    <property type="entry name" value="AAA_7"/>
    <property type="match status" value="1"/>
</dbReference>
<dbReference type="GO" id="GO:0030286">
    <property type="term" value="C:dynein complex"/>
    <property type="evidence" value="ECO:0007669"/>
    <property type="project" value="InterPro"/>
</dbReference>
<feature type="domain" description="Dynein heavy chain AAA 5 extension" evidence="1">
    <location>
        <begin position="1"/>
        <end position="148"/>
    </location>
</feature>
<dbReference type="FunFam" id="1.10.472.130:FF:000005">
    <property type="entry name" value="Dynein axonemal heavy chain 7"/>
    <property type="match status" value="1"/>
</dbReference>
<evidence type="ECO:0000313" key="2">
    <source>
        <dbReference type="EMBL" id="CAF4305357.1"/>
    </source>
</evidence>
<feature type="non-terminal residue" evidence="2">
    <location>
        <position position="291"/>
    </location>
</feature>
<dbReference type="InterPro" id="IPR026983">
    <property type="entry name" value="DHC"/>
</dbReference>
<reference evidence="2" key="1">
    <citation type="submission" date="2021-02" db="EMBL/GenBank/DDBJ databases">
        <authorList>
            <person name="Nowell W R."/>
        </authorList>
    </citation>
    <scope>NUCLEOTIDE SEQUENCE</scope>
</reference>
<dbReference type="Proteomes" id="UP000663868">
    <property type="component" value="Unassembled WGS sequence"/>
</dbReference>
<dbReference type="InterPro" id="IPR041466">
    <property type="entry name" value="Dynein_AAA5_ext"/>
</dbReference>
<dbReference type="GO" id="GO:0051959">
    <property type="term" value="F:dynein light intermediate chain binding"/>
    <property type="evidence" value="ECO:0007669"/>
    <property type="project" value="InterPro"/>
</dbReference>
<dbReference type="PANTHER" id="PTHR22878">
    <property type="entry name" value="DYNEIN HEAVY CHAIN 6, AXONEMAL-LIKE-RELATED"/>
    <property type="match status" value="1"/>
</dbReference>
<dbReference type="SUPFAM" id="SSF52540">
    <property type="entry name" value="P-loop containing nucleoside triphosphate hydrolases"/>
    <property type="match status" value="1"/>
</dbReference>
<evidence type="ECO:0000313" key="3">
    <source>
        <dbReference type="Proteomes" id="UP000663868"/>
    </source>
</evidence>
<dbReference type="Pfam" id="PF17852">
    <property type="entry name" value="Dynein_AAA_lid"/>
    <property type="match status" value="1"/>
</dbReference>
<sequence>WMVDPCLEFIRFNCKFQLSTSPIHLTFSLMRLYTSLMDEIAGSGTTGHDGKPMPEVNPNTAQVNSLQMLLWLQGLFLFSLIWGLGGTITGESRKKFDTFLRDFLTTTNENYPKPKSIKLSKANIFPERNTCFDFYFEKRAAGHWRDWPDMIPKEDLTITEGIKVVDLIIQTDETARQTFFLDTFLTHNIPLLLVGPTGTGKSAINNYFLVRLPKERFVANVVNFSARTSSNQTMDTIMSKLDRRRKGVYGPPMGKKCIIFVDDLNMPAKEKYGSQPPVELLRQWLDQGYWF</sequence>
<organism evidence="2 3">
    <name type="scientific">Adineta steineri</name>
    <dbReference type="NCBI Taxonomy" id="433720"/>
    <lineage>
        <taxon>Eukaryota</taxon>
        <taxon>Metazoa</taxon>
        <taxon>Spiralia</taxon>
        <taxon>Gnathifera</taxon>
        <taxon>Rotifera</taxon>
        <taxon>Eurotatoria</taxon>
        <taxon>Bdelloidea</taxon>
        <taxon>Adinetida</taxon>
        <taxon>Adinetidae</taxon>
        <taxon>Adineta</taxon>
    </lineage>
</organism>
<dbReference type="GO" id="GO:0007018">
    <property type="term" value="P:microtubule-based movement"/>
    <property type="evidence" value="ECO:0007669"/>
    <property type="project" value="InterPro"/>
</dbReference>